<dbReference type="InterPro" id="IPR018649">
    <property type="entry name" value="SHOCT"/>
</dbReference>
<name>A0AB39P1S3_9ACTN</name>
<sequence>MGERELRHARKSEAAFRDYVRETAATGGSGGGTGGSADELTKLAELKNHGDLTVDEYERAKAKVLTAV</sequence>
<dbReference type="RefSeq" id="WP_369229652.1">
    <property type="nucleotide sequence ID" value="NZ_CP163435.1"/>
</dbReference>
<feature type="domain" description="SHOCT" evidence="1">
    <location>
        <begin position="38"/>
        <end position="65"/>
    </location>
</feature>
<dbReference type="Pfam" id="PF09851">
    <property type="entry name" value="SHOCT"/>
    <property type="match status" value="1"/>
</dbReference>
<reference evidence="2" key="1">
    <citation type="submission" date="2024-07" db="EMBL/GenBank/DDBJ databases">
        <authorList>
            <person name="Yu S.T."/>
        </authorList>
    </citation>
    <scope>NUCLEOTIDE SEQUENCE</scope>
    <source>
        <strain evidence="2">R21</strain>
    </source>
</reference>
<evidence type="ECO:0000259" key="1">
    <source>
        <dbReference type="Pfam" id="PF09851"/>
    </source>
</evidence>
<dbReference type="AlphaFoldDB" id="A0AB39P1S3"/>
<organism evidence="2">
    <name type="scientific">Streptomyces sp. R21</name>
    <dbReference type="NCBI Taxonomy" id="3238627"/>
    <lineage>
        <taxon>Bacteria</taxon>
        <taxon>Bacillati</taxon>
        <taxon>Actinomycetota</taxon>
        <taxon>Actinomycetes</taxon>
        <taxon>Kitasatosporales</taxon>
        <taxon>Streptomycetaceae</taxon>
        <taxon>Streptomyces</taxon>
    </lineage>
</organism>
<proteinExistence type="predicted"/>
<evidence type="ECO:0000313" key="2">
    <source>
        <dbReference type="EMBL" id="XDQ23691.1"/>
    </source>
</evidence>
<dbReference type="EMBL" id="CP163435">
    <property type="protein sequence ID" value="XDQ23691.1"/>
    <property type="molecule type" value="Genomic_DNA"/>
</dbReference>
<protein>
    <submittedName>
        <fullName evidence="2">SHOCT domain-containing protein</fullName>
    </submittedName>
</protein>
<gene>
    <name evidence="2" type="ORF">AB5J56_02825</name>
</gene>
<accession>A0AB39P1S3</accession>